<keyword evidence="1" id="KW-0472">Membrane</keyword>
<organism evidence="2 3">
    <name type="scientific">Haloarcula nitratireducens</name>
    <dbReference type="NCBI Taxonomy" id="2487749"/>
    <lineage>
        <taxon>Archaea</taxon>
        <taxon>Methanobacteriati</taxon>
        <taxon>Methanobacteriota</taxon>
        <taxon>Stenosarchaea group</taxon>
        <taxon>Halobacteria</taxon>
        <taxon>Halobacteriales</taxon>
        <taxon>Haloarculaceae</taxon>
        <taxon>Haloarcula</taxon>
    </lineage>
</organism>
<comment type="caution">
    <text evidence="2">The sequence shown here is derived from an EMBL/GenBank/DDBJ whole genome shotgun (WGS) entry which is preliminary data.</text>
</comment>
<evidence type="ECO:0000256" key="1">
    <source>
        <dbReference type="SAM" id="Phobius"/>
    </source>
</evidence>
<gene>
    <name evidence="2" type="ORF">EGH23_17095</name>
</gene>
<accession>A0AAW4PG60</accession>
<dbReference type="RefSeq" id="WP_220581191.1">
    <property type="nucleotide sequence ID" value="NZ_RKLT01000008.1"/>
</dbReference>
<name>A0AAW4PG60_9EURY</name>
<keyword evidence="3" id="KW-1185">Reference proteome</keyword>
<sequence>MSSVLLLLIPTLISSGLTVLCYVLLYQDIVLVIQRAFFFRVGVGASISAVIGVSALLTESVPAHLLHAVFAVSVAMAVHAVCDGLHPDTEAWFYSLFRP</sequence>
<feature type="transmembrane region" description="Helical" evidence="1">
    <location>
        <begin position="37"/>
        <end position="57"/>
    </location>
</feature>
<feature type="transmembrane region" description="Helical" evidence="1">
    <location>
        <begin position="6"/>
        <end position="25"/>
    </location>
</feature>
<evidence type="ECO:0000313" key="3">
    <source>
        <dbReference type="Proteomes" id="UP001430455"/>
    </source>
</evidence>
<keyword evidence="1" id="KW-1133">Transmembrane helix</keyword>
<evidence type="ECO:0000313" key="2">
    <source>
        <dbReference type="EMBL" id="MBX0296598.1"/>
    </source>
</evidence>
<keyword evidence="1" id="KW-0812">Transmembrane</keyword>
<proteinExistence type="predicted"/>
<dbReference type="EMBL" id="RKLT01000008">
    <property type="protein sequence ID" value="MBX0296598.1"/>
    <property type="molecule type" value="Genomic_DNA"/>
</dbReference>
<evidence type="ECO:0008006" key="4">
    <source>
        <dbReference type="Google" id="ProtNLM"/>
    </source>
</evidence>
<reference evidence="2 3" key="1">
    <citation type="submission" date="2021-06" db="EMBL/GenBank/DDBJ databases">
        <title>Halomicroarcula sp. a new haloarchaeum isolated from saline soil.</title>
        <authorList>
            <person name="Duran-Viseras A."/>
            <person name="Sanchez-Porro C."/>
            <person name="Ventosa A."/>
        </authorList>
    </citation>
    <scope>NUCLEOTIDE SEQUENCE [LARGE SCALE GENOMIC DNA]</scope>
    <source>
        <strain evidence="2 3">F27</strain>
    </source>
</reference>
<dbReference type="AlphaFoldDB" id="A0AAW4PG60"/>
<dbReference type="Proteomes" id="UP001430455">
    <property type="component" value="Unassembled WGS sequence"/>
</dbReference>
<protein>
    <recommendedName>
        <fullName evidence="4">Membrane-bound metal-dependent hydrolase</fullName>
    </recommendedName>
</protein>